<comment type="subcellular location">
    <subcellularLocation>
        <location evidence="1">Membrane</location>
        <topology evidence="1">Multi-pass membrane protein</topology>
    </subcellularLocation>
</comment>
<dbReference type="InterPro" id="IPR029020">
    <property type="entry name" value="Ammonium/urea_transptr"/>
</dbReference>
<feature type="transmembrane region" description="Helical" evidence="5">
    <location>
        <begin position="201"/>
        <end position="226"/>
    </location>
</feature>
<dbReference type="EMBL" id="AK371336">
    <property type="protein sequence ID" value="BAK02534.1"/>
    <property type="molecule type" value="mRNA"/>
</dbReference>
<feature type="transmembrane region" description="Helical" evidence="5">
    <location>
        <begin position="297"/>
        <end position="322"/>
    </location>
</feature>
<dbReference type="GO" id="GO:0016020">
    <property type="term" value="C:membrane"/>
    <property type="evidence" value="ECO:0007669"/>
    <property type="project" value="UniProtKB-SubCell"/>
</dbReference>
<name>F2E5B2_HORVV</name>
<feature type="transmembrane region" description="Helical" evidence="5">
    <location>
        <begin position="348"/>
        <end position="377"/>
    </location>
</feature>
<sequence>MSASAFLISLFVVSFTLIISPFISKFWFNVFLSDFKGNTFSAVTTPDRFLKYSFGGMDVFLDFYNLKVGMVNSISQLVMLLGVFGRLNAIQIVLNTIIYNITWNLCHFLCANLQLQGPDSRIFDDYQISNVYLFASCYSLILLLILKSPRISMKADIQSSVVALLGTFFVFLSFCATSTLFPLKFTPGQAEYARSYIWQEGFLNIFFALVGSVIFSCVGSIVLGGFTEGSKALEGKIGLRECVFGTITGGIIYGPVAGTAVNIGAAIASGLFSGLLSSIIYRFVVNKINSSELRDSYGVTNTLSVSFMATFCISPSILIAYFNRDWILPTLEVSNFDKVGLPLINASIAGWVIAYVGISMGIGLVSGAAAGGILFFFKSVSRGHDQDFFNMQYGLTSSNV</sequence>
<keyword evidence="2 5" id="KW-0812">Transmembrane</keyword>
<evidence type="ECO:0000256" key="4">
    <source>
        <dbReference type="ARBA" id="ARBA00023136"/>
    </source>
</evidence>
<feature type="transmembrane region" description="Helical" evidence="5">
    <location>
        <begin position="6"/>
        <end position="28"/>
    </location>
</feature>
<dbReference type="AlphaFoldDB" id="F2E5B2"/>
<evidence type="ECO:0000313" key="6">
    <source>
        <dbReference type="EMBL" id="BAK02534.1"/>
    </source>
</evidence>
<evidence type="ECO:0000256" key="3">
    <source>
        <dbReference type="ARBA" id="ARBA00022989"/>
    </source>
</evidence>
<protein>
    <submittedName>
        <fullName evidence="6">Predicted protein</fullName>
    </submittedName>
</protein>
<keyword evidence="3 5" id="KW-1133">Transmembrane helix</keyword>
<proteinExistence type="evidence at transcript level"/>
<organism evidence="6">
    <name type="scientific">Hordeum vulgare subsp. vulgare</name>
    <name type="common">Domesticated barley</name>
    <dbReference type="NCBI Taxonomy" id="112509"/>
    <lineage>
        <taxon>Eukaryota</taxon>
        <taxon>Viridiplantae</taxon>
        <taxon>Streptophyta</taxon>
        <taxon>Embryophyta</taxon>
        <taxon>Tracheophyta</taxon>
        <taxon>Spermatophyta</taxon>
        <taxon>Magnoliopsida</taxon>
        <taxon>Liliopsida</taxon>
        <taxon>Poales</taxon>
        <taxon>Poaceae</taxon>
        <taxon>BOP clade</taxon>
        <taxon>Pooideae</taxon>
        <taxon>Triticodae</taxon>
        <taxon>Triticeae</taxon>
        <taxon>Hordeinae</taxon>
        <taxon>Hordeum</taxon>
    </lineage>
</organism>
<evidence type="ECO:0000256" key="2">
    <source>
        <dbReference type="ARBA" id="ARBA00022692"/>
    </source>
</evidence>
<accession>F2E5B2</accession>
<feature type="transmembrane region" description="Helical" evidence="5">
    <location>
        <begin position="161"/>
        <end position="181"/>
    </location>
</feature>
<evidence type="ECO:0000256" key="5">
    <source>
        <dbReference type="SAM" id="Phobius"/>
    </source>
</evidence>
<keyword evidence="4 5" id="KW-0472">Membrane</keyword>
<feature type="transmembrane region" description="Helical" evidence="5">
    <location>
        <begin position="131"/>
        <end position="149"/>
    </location>
</feature>
<reference evidence="6" key="1">
    <citation type="journal article" date="2011" name="Plant Physiol.">
        <title>Comprehensive sequence analysis of 24,783 barley full-length cDNAs derived from 12 clone libraries.</title>
        <authorList>
            <person name="Matsumoto T."/>
            <person name="Tanaka T."/>
            <person name="Sakai H."/>
            <person name="Amano N."/>
            <person name="Kanamori H."/>
            <person name="Kurita K."/>
            <person name="Kikuta A."/>
            <person name="Kamiya K."/>
            <person name="Yamamoto M."/>
            <person name="Ikawa H."/>
            <person name="Fujii N."/>
            <person name="Hori K."/>
            <person name="Itoh T."/>
            <person name="Sato K."/>
        </authorList>
    </citation>
    <scope>NUCLEOTIDE SEQUENCE</scope>
    <source>
        <tissue evidence="6">Shoot and root</tissue>
    </source>
</reference>
<evidence type="ECO:0000256" key="1">
    <source>
        <dbReference type="ARBA" id="ARBA00004141"/>
    </source>
</evidence>
<feature type="transmembrane region" description="Helical" evidence="5">
    <location>
        <begin position="238"/>
        <end position="257"/>
    </location>
</feature>
<feature type="transmembrane region" description="Helical" evidence="5">
    <location>
        <begin position="263"/>
        <end position="285"/>
    </location>
</feature>
<dbReference type="Gene3D" id="1.10.3430.10">
    <property type="entry name" value="Ammonium transporter AmtB like domains"/>
    <property type="match status" value="1"/>
</dbReference>